<sequence length="37" mass="4569">MISIFSEFSSIKLNHRFFTVMIIYNFWIGSINWRQNQ</sequence>
<evidence type="ECO:0000313" key="3">
    <source>
        <dbReference type="Proteomes" id="UP000192439"/>
    </source>
</evidence>
<dbReference type="EMBL" id="CP020771">
    <property type="protein sequence ID" value="ARI80735.1"/>
    <property type="molecule type" value="Genomic_DNA"/>
</dbReference>
<keyword evidence="1" id="KW-1133">Transmembrane helix</keyword>
<reference evidence="2 3" key="1">
    <citation type="journal article" date="2018" name="Harmful Algae">
        <title>The highly heterogeneous methylated genomes and diverse restriction-modification systems of bloom-forming Microcystis.</title>
        <authorList>
            <person name="Zhao L."/>
            <person name="Song Y."/>
            <person name="Li L."/>
            <person name="Gan N."/>
            <person name="Brand J.J."/>
            <person name="Song L."/>
        </authorList>
    </citation>
    <scope>NUCLEOTIDE SEQUENCE [LARGE SCALE GENOMIC DNA]</scope>
    <source>
        <strain evidence="2 3">PCC 7806SL</strain>
    </source>
</reference>
<dbReference type="AlphaFoldDB" id="A0AB33BLB9"/>
<keyword evidence="1" id="KW-0472">Membrane</keyword>
<feature type="transmembrane region" description="Helical" evidence="1">
    <location>
        <begin position="15"/>
        <end position="33"/>
    </location>
</feature>
<evidence type="ECO:0000256" key="1">
    <source>
        <dbReference type="SAM" id="Phobius"/>
    </source>
</evidence>
<keyword evidence="1" id="KW-0812">Transmembrane</keyword>
<dbReference type="Proteomes" id="UP000192439">
    <property type="component" value="Chromosome"/>
</dbReference>
<protein>
    <submittedName>
        <fullName evidence="2">Uncharacterized protein</fullName>
    </submittedName>
</protein>
<evidence type="ECO:0000313" key="2">
    <source>
        <dbReference type="EMBL" id="ARI80735.1"/>
    </source>
</evidence>
<organism evidence="2 3">
    <name type="scientific">Microcystis aeruginosa PCC 7806SL</name>
    <dbReference type="NCBI Taxonomy" id="1903187"/>
    <lineage>
        <taxon>Bacteria</taxon>
        <taxon>Bacillati</taxon>
        <taxon>Cyanobacteriota</taxon>
        <taxon>Cyanophyceae</taxon>
        <taxon>Oscillatoriophycideae</taxon>
        <taxon>Chroococcales</taxon>
        <taxon>Microcystaceae</taxon>
        <taxon>Microcystis</taxon>
    </lineage>
</organism>
<name>A0AB33BLB9_MICA7</name>
<gene>
    <name evidence="2" type="ORF">BH695_1454</name>
</gene>
<accession>A0AB33BLB9</accession>
<proteinExistence type="predicted"/>
<keyword evidence="3" id="KW-1185">Reference proteome</keyword>